<feature type="region of interest" description="Disordered" evidence="1">
    <location>
        <begin position="1"/>
        <end position="28"/>
    </location>
</feature>
<dbReference type="AlphaFoldDB" id="A0A2H1W6J6"/>
<protein>
    <submittedName>
        <fullName evidence="2">SFRICE_005623</fullName>
    </submittedName>
</protein>
<proteinExistence type="predicted"/>
<sequence length="203" mass="23311">MTSKENFESNKIDEKRRSEKAPHADIIASKPTSFKPCFIFKSDHDHAQQSLRGVSRNAAHENEPLAWLETSRAPLNLINTSPNLMINEAVPHQEGIDDKTDERQFPNNTYLTINPQFPEIYIEQLSEDKTIITSHYAERYKQIRRCRKGGILLAFINHENTIDSKSNNSPSFTNGVSRELRGRLNYGQRHLARESGYRTANND</sequence>
<name>A0A2H1W6J6_SPOFR</name>
<organism evidence="2">
    <name type="scientific">Spodoptera frugiperda</name>
    <name type="common">Fall armyworm</name>
    <dbReference type="NCBI Taxonomy" id="7108"/>
    <lineage>
        <taxon>Eukaryota</taxon>
        <taxon>Metazoa</taxon>
        <taxon>Ecdysozoa</taxon>
        <taxon>Arthropoda</taxon>
        <taxon>Hexapoda</taxon>
        <taxon>Insecta</taxon>
        <taxon>Pterygota</taxon>
        <taxon>Neoptera</taxon>
        <taxon>Endopterygota</taxon>
        <taxon>Lepidoptera</taxon>
        <taxon>Glossata</taxon>
        <taxon>Ditrysia</taxon>
        <taxon>Noctuoidea</taxon>
        <taxon>Noctuidae</taxon>
        <taxon>Amphipyrinae</taxon>
        <taxon>Spodoptera</taxon>
    </lineage>
</organism>
<gene>
    <name evidence="2" type="ORF">SFRICE_005623</name>
</gene>
<evidence type="ECO:0000256" key="1">
    <source>
        <dbReference type="SAM" id="MobiDB-lite"/>
    </source>
</evidence>
<reference evidence="2" key="1">
    <citation type="submission" date="2016-07" db="EMBL/GenBank/DDBJ databases">
        <authorList>
            <person name="Bretaudeau A."/>
        </authorList>
    </citation>
    <scope>NUCLEOTIDE SEQUENCE</scope>
    <source>
        <strain evidence="2">Rice</strain>
        <tissue evidence="2">Whole body</tissue>
    </source>
</reference>
<dbReference type="EMBL" id="ODYU01006636">
    <property type="protein sequence ID" value="SOQ48653.1"/>
    <property type="molecule type" value="Genomic_DNA"/>
</dbReference>
<evidence type="ECO:0000313" key="2">
    <source>
        <dbReference type="EMBL" id="SOQ48653.1"/>
    </source>
</evidence>
<accession>A0A2H1W6J6</accession>
<feature type="compositionally biased region" description="Basic and acidic residues" evidence="1">
    <location>
        <begin position="1"/>
        <end position="23"/>
    </location>
</feature>